<dbReference type="PANTHER" id="PTHR32063:SF11">
    <property type="entry name" value="CATION OR DRUG EFFLUX SYSTEM PROTEIN"/>
    <property type="match status" value="1"/>
</dbReference>
<evidence type="ECO:0000313" key="1">
    <source>
        <dbReference type="EMBL" id="BBI49322.1"/>
    </source>
</evidence>
<organism evidence="1 2">
    <name type="scientific">Vreelandella olivaria</name>
    <dbReference type="NCBI Taxonomy" id="390919"/>
    <lineage>
        <taxon>Bacteria</taxon>
        <taxon>Pseudomonadati</taxon>
        <taxon>Pseudomonadota</taxon>
        <taxon>Gammaproteobacteria</taxon>
        <taxon>Oceanospirillales</taxon>
        <taxon>Halomonadaceae</taxon>
        <taxon>Vreelandella</taxon>
    </lineage>
</organism>
<dbReference type="PANTHER" id="PTHR32063">
    <property type="match status" value="1"/>
</dbReference>
<dbReference type="SUPFAM" id="SSF82714">
    <property type="entry name" value="Multidrug efflux transporter AcrB TolC docking domain, DN and DC subdomains"/>
    <property type="match status" value="1"/>
</dbReference>
<sequence>MRAWLDPERIAARGLTASDVVGAMREQNVQVSAGQLGAEPIEESDFLTLINARGRLETVEEFGDIVLKRGEGGEILRLADVARLEMGAGDYTLRSQLDGNNAVG</sequence>
<dbReference type="Gene3D" id="3.30.2090.10">
    <property type="entry name" value="Multidrug efflux transporter AcrB TolC docking domain, DN and DC subdomains"/>
    <property type="match status" value="1"/>
</dbReference>
<dbReference type="EMBL" id="AP019416">
    <property type="protein sequence ID" value="BBI49322.1"/>
    <property type="molecule type" value="Genomic_DNA"/>
</dbReference>
<keyword evidence="2" id="KW-1185">Reference proteome</keyword>
<dbReference type="Pfam" id="PF00873">
    <property type="entry name" value="ACR_tran"/>
    <property type="match status" value="1"/>
</dbReference>
<name>A0ABM7GFF7_9GAMM</name>
<evidence type="ECO:0000313" key="2">
    <source>
        <dbReference type="Proteomes" id="UP000289555"/>
    </source>
</evidence>
<dbReference type="Proteomes" id="UP000289555">
    <property type="component" value="Chromosome"/>
</dbReference>
<dbReference type="InterPro" id="IPR027463">
    <property type="entry name" value="AcrB_DN_DC_subdom"/>
</dbReference>
<protein>
    <submittedName>
        <fullName evidence="1">Uncharacterized protein</fullName>
    </submittedName>
</protein>
<reference evidence="2" key="1">
    <citation type="journal article" date="2019" name="Microbiol. Resour. Announc.">
        <title>Complete Genome Sequence of Halomonas olivaria, a Moderately Halophilic Bacterium Isolated from Olive Processing Effluents, Obtained by Nanopore Sequencing.</title>
        <authorList>
            <person name="Nagata S."/>
            <person name="Ii K.M."/>
            <person name="Tsukimi T."/>
            <person name="Miura M.C."/>
            <person name="Galipon J."/>
            <person name="Arakawa K."/>
        </authorList>
    </citation>
    <scope>NUCLEOTIDE SEQUENCE [LARGE SCALE GENOMIC DNA]</scope>
    <source>
        <strain evidence="2">TYRC17</strain>
    </source>
</reference>
<proteinExistence type="predicted"/>
<accession>A0ABM7GFF7</accession>
<gene>
    <name evidence="1" type="ORF">HORIV_17430</name>
</gene>
<dbReference type="InterPro" id="IPR001036">
    <property type="entry name" value="Acrflvin-R"/>
</dbReference>